<keyword evidence="1" id="KW-0175">Coiled coil</keyword>
<evidence type="ECO:0000256" key="2">
    <source>
        <dbReference type="SAM" id="MobiDB-lite"/>
    </source>
</evidence>
<proteinExistence type="predicted"/>
<organism evidence="3 4">
    <name type="scientific">Serendipita vermifera MAFF 305830</name>
    <dbReference type="NCBI Taxonomy" id="933852"/>
    <lineage>
        <taxon>Eukaryota</taxon>
        <taxon>Fungi</taxon>
        <taxon>Dikarya</taxon>
        <taxon>Basidiomycota</taxon>
        <taxon>Agaricomycotina</taxon>
        <taxon>Agaricomycetes</taxon>
        <taxon>Sebacinales</taxon>
        <taxon>Serendipitaceae</taxon>
        <taxon>Serendipita</taxon>
    </lineage>
</organism>
<dbReference type="OrthoDB" id="3258555at2759"/>
<feature type="compositionally biased region" description="Acidic residues" evidence="2">
    <location>
        <begin position="627"/>
        <end position="657"/>
    </location>
</feature>
<dbReference type="InterPro" id="IPR032675">
    <property type="entry name" value="LRR_dom_sf"/>
</dbReference>
<dbReference type="Gene3D" id="3.80.10.10">
    <property type="entry name" value="Ribonuclease Inhibitor"/>
    <property type="match status" value="1"/>
</dbReference>
<evidence type="ECO:0000313" key="3">
    <source>
        <dbReference type="EMBL" id="KIM23171.1"/>
    </source>
</evidence>
<evidence type="ECO:0000256" key="1">
    <source>
        <dbReference type="SAM" id="Coils"/>
    </source>
</evidence>
<gene>
    <name evidence="3" type="ORF">M408DRAFT_17947</name>
</gene>
<keyword evidence="4" id="KW-1185">Reference proteome</keyword>
<reference evidence="4" key="2">
    <citation type="submission" date="2015-01" db="EMBL/GenBank/DDBJ databases">
        <title>Evolutionary Origins and Diversification of the Mycorrhizal Mutualists.</title>
        <authorList>
            <consortium name="DOE Joint Genome Institute"/>
            <consortium name="Mycorrhizal Genomics Consortium"/>
            <person name="Kohler A."/>
            <person name="Kuo A."/>
            <person name="Nagy L.G."/>
            <person name="Floudas D."/>
            <person name="Copeland A."/>
            <person name="Barry K.W."/>
            <person name="Cichocki N."/>
            <person name="Veneault-Fourrey C."/>
            <person name="LaButti K."/>
            <person name="Lindquist E.A."/>
            <person name="Lipzen A."/>
            <person name="Lundell T."/>
            <person name="Morin E."/>
            <person name="Murat C."/>
            <person name="Riley R."/>
            <person name="Ohm R."/>
            <person name="Sun H."/>
            <person name="Tunlid A."/>
            <person name="Henrissat B."/>
            <person name="Grigoriev I.V."/>
            <person name="Hibbett D.S."/>
            <person name="Martin F."/>
        </authorList>
    </citation>
    <scope>NUCLEOTIDE SEQUENCE [LARGE SCALE GENOMIC DNA]</scope>
    <source>
        <strain evidence="4">MAFF 305830</strain>
    </source>
</reference>
<dbReference type="Proteomes" id="UP000054097">
    <property type="component" value="Unassembled WGS sequence"/>
</dbReference>
<feature type="coiled-coil region" evidence="1">
    <location>
        <begin position="6"/>
        <end position="40"/>
    </location>
</feature>
<feature type="region of interest" description="Disordered" evidence="2">
    <location>
        <begin position="55"/>
        <end position="174"/>
    </location>
</feature>
<name>A0A0C3AVB4_SERVB</name>
<feature type="compositionally biased region" description="Basic and acidic residues" evidence="2">
    <location>
        <begin position="658"/>
        <end position="671"/>
    </location>
</feature>
<feature type="compositionally biased region" description="Polar residues" evidence="2">
    <location>
        <begin position="57"/>
        <end position="66"/>
    </location>
</feature>
<sequence>MDALRIKTLEEDNQFLLGQVQLLEQRNRQLELRIAQLTAFIPSFKANGIPPALPLDSKNSASSSQAVPAEPNGNEVTMLATNGEEGESQPPTPTASSTANVSSSKESKSGQPLVYRGPAIDTSGPTPPTTIRYDPPTPRQTPIETRASSGVPSSSLVRMSTPITSNPTSASASVAGVRARAQTLGVVPFSRHSSSPKVAHPNILKKIFILATNTQLPSPDPFFQSSTNTAWNESVRLIKTLCLVSKDWHASAIALLYTTIRLRRIPQLSALVYTLEYRMIHRPAWASKSYGSYTTTLDLSFYIPPEWNNLYVDDLRRLLVCVPNLQCYRSRPMLPMLGPRPVPTPILICLADTRNELLSELELSEQEGPQMPDLVRLLQSCNYLEKLTLGKYVFDGGLGSNTPVLRLPSLKSLEVKVTTRLTPGSFASHPSPHVLAEAAKWDLPHLESLTLVLHDEMKFPFPALHPFLNIHGHKLRQFTLKDANPLMRGSPLQISGILSRCPNLEEICVVASSTAPLVLARPHHCLERIRFFGVAPGSRRDGANGDLGHLLAFGVDNVEGRSMFPKLRELVLVGEEDERDEGALRFLWEDAVGPNLAVTFVGLDGVVKCPNIAGGSKRPEWGVGNSDSDEEEWLPDEDSDEDSDNEEEWLIDDEKSDDETVRDSRSGREKDDDQIDHTTALLIFQDSHDGIKKVRHSFGAFPLFFCTAKIVPH</sequence>
<protein>
    <submittedName>
        <fullName evidence="3">Uncharacterized protein</fullName>
    </submittedName>
</protein>
<dbReference type="HOGENOM" id="CLU_013295_0_0_1"/>
<dbReference type="EMBL" id="KN824341">
    <property type="protein sequence ID" value="KIM23171.1"/>
    <property type="molecule type" value="Genomic_DNA"/>
</dbReference>
<accession>A0A0C3AVB4</accession>
<feature type="compositionally biased region" description="Polar residues" evidence="2">
    <location>
        <begin position="94"/>
        <end position="104"/>
    </location>
</feature>
<feature type="region of interest" description="Disordered" evidence="2">
    <location>
        <begin position="617"/>
        <end position="672"/>
    </location>
</feature>
<dbReference type="AlphaFoldDB" id="A0A0C3AVB4"/>
<reference evidence="3 4" key="1">
    <citation type="submission" date="2014-04" db="EMBL/GenBank/DDBJ databases">
        <authorList>
            <consortium name="DOE Joint Genome Institute"/>
            <person name="Kuo A."/>
            <person name="Zuccaro A."/>
            <person name="Kohler A."/>
            <person name="Nagy L.G."/>
            <person name="Floudas D."/>
            <person name="Copeland A."/>
            <person name="Barry K.W."/>
            <person name="Cichocki N."/>
            <person name="Veneault-Fourrey C."/>
            <person name="LaButti K."/>
            <person name="Lindquist E.A."/>
            <person name="Lipzen A."/>
            <person name="Lundell T."/>
            <person name="Morin E."/>
            <person name="Murat C."/>
            <person name="Sun H."/>
            <person name="Tunlid A."/>
            <person name="Henrissat B."/>
            <person name="Grigoriev I.V."/>
            <person name="Hibbett D.S."/>
            <person name="Martin F."/>
            <person name="Nordberg H.P."/>
            <person name="Cantor M.N."/>
            <person name="Hua S.X."/>
        </authorList>
    </citation>
    <scope>NUCLEOTIDE SEQUENCE [LARGE SCALE GENOMIC DNA]</scope>
    <source>
        <strain evidence="3 4">MAFF 305830</strain>
    </source>
</reference>
<feature type="compositionally biased region" description="Polar residues" evidence="2">
    <location>
        <begin position="140"/>
        <end position="168"/>
    </location>
</feature>
<evidence type="ECO:0000313" key="4">
    <source>
        <dbReference type="Proteomes" id="UP000054097"/>
    </source>
</evidence>